<gene>
    <name evidence="2" type="ORF">LCGC14_1295940</name>
</gene>
<keyword evidence="1" id="KW-0812">Transmembrane</keyword>
<proteinExistence type="predicted"/>
<dbReference type="AlphaFoldDB" id="A0A0F9N7I3"/>
<keyword evidence="1" id="KW-1133">Transmembrane helix</keyword>
<accession>A0A0F9N7I3</accession>
<reference evidence="2" key="1">
    <citation type="journal article" date="2015" name="Nature">
        <title>Complex archaea that bridge the gap between prokaryotes and eukaryotes.</title>
        <authorList>
            <person name="Spang A."/>
            <person name="Saw J.H."/>
            <person name="Jorgensen S.L."/>
            <person name="Zaremba-Niedzwiedzka K."/>
            <person name="Martijn J."/>
            <person name="Lind A.E."/>
            <person name="van Eijk R."/>
            <person name="Schleper C."/>
            <person name="Guy L."/>
            <person name="Ettema T.J."/>
        </authorList>
    </citation>
    <scope>NUCLEOTIDE SEQUENCE</scope>
</reference>
<organism evidence="2">
    <name type="scientific">marine sediment metagenome</name>
    <dbReference type="NCBI Taxonomy" id="412755"/>
    <lineage>
        <taxon>unclassified sequences</taxon>
        <taxon>metagenomes</taxon>
        <taxon>ecological metagenomes</taxon>
    </lineage>
</organism>
<protein>
    <submittedName>
        <fullName evidence="2">Uncharacterized protein</fullName>
    </submittedName>
</protein>
<keyword evidence="1" id="KW-0472">Membrane</keyword>
<dbReference type="EMBL" id="LAZR01007518">
    <property type="protein sequence ID" value="KKM84750.1"/>
    <property type="molecule type" value="Genomic_DNA"/>
</dbReference>
<sequence length="52" mass="5948">MKIHNINLFLGWFILGWVVLDVLFSNITLHTVTGALIGTANVMWYCLIEVQE</sequence>
<evidence type="ECO:0000256" key="1">
    <source>
        <dbReference type="SAM" id="Phobius"/>
    </source>
</evidence>
<evidence type="ECO:0000313" key="2">
    <source>
        <dbReference type="EMBL" id="KKM84750.1"/>
    </source>
</evidence>
<comment type="caution">
    <text evidence="2">The sequence shown here is derived from an EMBL/GenBank/DDBJ whole genome shotgun (WGS) entry which is preliminary data.</text>
</comment>
<name>A0A0F9N7I3_9ZZZZ</name>
<feature type="transmembrane region" description="Helical" evidence="1">
    <location>
        <begin position="7"/>
        <end position="24"/>
    </location>
</feature>